<proteinExistence type="predicted"/>
<name>A0A382E8U8_9ZZZZ</name>
<organism evidence="1">
    <name type="scientific">marine metagenome</name>
    <dbReference type="NCBI Taxonomy" id="408172"/>
    <lineage>
        <taxon>unclassified sequences</taxon>
        <taxon>metagenomes</taxon>
        <taxon>ecological metagenomes</taxon>
    </lineage>
</organism>
<reference evidence="1" key="1">
    <citation type="submission" date="2018-05" db="EMBL/GenBank/DDBJ databases">
        <authorList>
            <person name="Lanie J.A."/>
            <person name="Ng W.-L."/>
            <person name="Kazmierczak K.M."/>
            <person name="Andrzejewski T.M."/>
            <person name="Davidsen T.M."/>
            <person name="Wayne K.J."/>
            <person name="Tettelin H."/>
            <person name="Glass J.I."/>
            <person name="Rusch D."/>
            <person name="Podicherti R."/>
            <person name="Tsui H.-C.T."/>
            <person name="Winkler M.E."/>
        </authorList>
    </citation>
    <scope>NUCLEOTIDE SEQUENCE</scope>
</reference>
<feature type="non-terminal residue" evidence="1">
    <location>
        <position position="1"/>
    </location>
</feature>
<dbReference type="Gene3D" id="1.10.510.10">
    <property type="entry name" value="Transferase(Phosphotransferase) domain 1"/>
    <property type="match status" value="1"/>
</dbReference>
<protein>
    <submittedName>
        <fullName evidence="1">Uncharacterized protein</fullName>
    </submittedName>
</protein>
<evidence type="ECO:0000313" key="1">
    <source>
        <dbReference type="EMBL" id="SVB46829.1"/>
    </source>
</evidence>
<dbReference type="AlphaFoldDB" id="A0A382E8U8"/>
<sequence length="83" mass="9807">EPTWQVNNFCAELVELQIFKNDLVKTLYEISKKYLPVGKCLIYYDLSSANIIYNNKTKKLTLVDLDGLKKESLLEFMTHYWIN</sequence>
<gene>
    <name evidence="1" type="ORF">METZ01_LOCUS199683</name>
</gene>
<accession>A0A382E8U8</accession>
<dbReference type="EMBL" id="UINC01043171">
    <property type="protein sequence ID" value="SVB46829.1"/>
    <property type="molecule type" value="Genomic_DNA"/>
</dbReference>